<organism evidence="2">
    <name type="scientific">Oryza meridionalis</name>
    <dbReference type="NCBI Taxonomy" id="40149"/>
    <lineage>
        <taxon>Eukaryota</taxon>
        <taxon>Viridiplantae</taxon>
        <taxon>Streptophyta</taxon>
        <taxon>Embryophyta</taxon>
        <taxon>Tracheophyta</taxon>
        <taxon>Spermatophyta</taxon>
        <taxon>Magnoliopsida</taxon>
        <taxon>Liliopsida</taxon>
        <taxon>Poales</taxon>
        <taxon>Poaceae</taxon>
        <taxon>BOP clade</taxon>
        <taxon>Oryzoideae</taxon>
        <taxon>Oryzeae</taxon>
        <taxon>Oryzinae</taxon>
        <taxon>Oryza</taxon>
    </lineage>
</organism>
<proteinExistence type="predicted"/>
<dbReference type="HOGENOM" id="CLU_1799536_0_0_1"/>
<reference evidence="2" key="2">
    <citation type="submission" date="2018-05" db="EMBL/GenBank/DDBJ databases">
        <title>OmerRS3 (Oryza meridionalis Reference Sequence Version 3).</title>
        <authorList>
            <person name="Zhang J."/>
            <person name="Kudrna D."/>
            <person name="Lee S."/>
            <person name="Talag J."/>
            <person name="Welchert J."/>
            <person name="Wing R.A."/>
        </authorList>
    </citation>
    <scope>NUCLEOTIDE SEQUENCE [LARGE SCALE GENOMIC DNA]</scope>
    <source>
        <strain evidence="2">cv. OR44</strain>
    </source>
</reference>
<accession>A0A0E0EIU5</accession>
<feature type="region of interest" description="Disordered" evidence="1">
    <location>
        <begin position="107"/>
        <end position="144"/>
    </location>
</feature>
<dbReference type="AlphaFoldDB" id="A0A0E0EIU5"/>
<keyword evidence="3" id="KW-1185">Reference proteome</keyword>
<evidence type="ECO:0000313" key="3">
    <source>
        <dbReference type="Proteomes" id="UP000008021"/>
    </source>
</evidence>
<sequence length="144" mass="14654">MIASAKTSLLIPQDRASPRLLARFSSSPRPGRSASPLPPLLCGHAGAAARPFFFPTAGSCFFPIPTDAAGLFARACTPPAPHPPPSGALHPVSVPPLSLPFPTPGVRALSPPRFPPPPPQLLAAGRYPTPPATAAIGAVDPSPP</sequence>
<reference evidence="2" key="1">
    <citation type="submission" date="2015-04" db="UniProtKB">
        <authorList>
            <consortium name="EnsemblPlants"/>
        </authorList>
    </citation>
    <scope>IDENTIFICATION</scope>
</reference>
<evidence type="ECO:0000256" key="1">
    <source>
        <dbReference type="SAM" id="MobiDB-lite"/>
    </source>
</evidence>
<dbReference type="EnsemblPlants" id="OMERI08G05260.1">
    <property type="protein sequence ID" value="OMERI08G05260.1"/>
    <property type="gene ID" value="OMERI08G05260"/>
</dbReference>
<dbReference type="Proteomes" id="UP000008021">
    <property type="component" value="Chromosome 8"/>
</dbReference>
<protein>
    <submittedName>
        <fullName evidence="2">Uncharacterized protein</fullName>
    </submittedName>
</protein>
<evidence type="ECO:0000313" key="2">
    <source>
        <dbReference type="EnsemblPlants" id="OMERI08G05260.1"/>
    </source>
</evidence>
<name>A0A0E0EIU5_9ORYZ</name>
<dbReference type="Gramene" id="OMERI08G05260.1">
    <property type="protein sequence ID" value="OMERI08G05260.1"/>
    <property type="gene ID" value="OMERI08G05260"/>
</dbReference>